<dbReference type="InterPro" id="IPR042566">
    <property type="entry name" value="L1_C"/>
</dbReference>
<dbReference type="EMBL" id="OW240913">
    <property type="protein sequence ID" value="CAH2255123.1"/>
    <property type="molecule type" value="Genomic_DNA"/>
</dbReference>
<keyword evidence="2" id="KW-1185">Reference proteome</keyword>
<sequence length="91" mass="10607">QISIFADISAMTLRRRKLFVQITSDLRDRRLLYRWGYPTKLLILKNGTVTAINSLEDGLRILQSWSFEVPESSGPGTRTARLFPKWKRARK</sequence>
<gene>
    <name evidence="1" type="ORF">PECUL_23A048600</name>
</gene>
<reference evidence="1" key="1">
    <citation type="submission" date="2022-03" db="EMBL/GenBank/DDBJ databases">
        <authorList>
            <person name="Alioto T."/>
            <person name="Alioto T."/>
            <person name="Gomez Garrido J."/>
        </authorList>
    </citation>
    <scope>NUCLEOTIDE SEQUENCE</scope>
</reference>
<proteinExistence type="predicted"/>
<protein>
    <submittedName>
        <fullName evidence="1">Uncharacterized protein</fullName>
    </submittedName>
</protein>
<dbReference type="Proteomes" id="UP001295444">
    <property type="component" value="Chromosome 02"/>
</dbReference>
<accession>A0AAD1VVG6</accession>
<feature type="non-terminal residue" evidence="1">
    <location>
        <position position="1"/>
    </location>
</feature>
<dbReference type="Gene3D" id="3.30.250.20">
    <property type="entry name" value="L1 transposable element, C-terminal domain"/>
    <property type="match status" value="1"/>
</dbReference>
<evidence type="ECO:0000313" key="2">
    <source>
        <dbReference type="Proteomes" id="UP001295444"/>
    </source>
</evidence>
<name>A0AAD1VVG6_PELCU</name>
<organism evidence="1 2">
    <name type="scientific">Pelobates cultripes</name>
    <name type="common">Western spadefoot toad</name>
    <dbReference type="NCBI Taxonomy" id="61616"/>
    <lineage>
        <taxon>Eukaryota</taxon>
        <taxon>Metazoa</taxon>
        <taxon>Chordata</taxon>
        <taxon>Craniata</taxon>
        <taxon>Vertebrata</taxon>
        <taxon>Euteleostomi</taxon>
        <taxon>Amphibia</taxon>
        <taxon>Batrachia</taxon>
        <taxon>Anura</taxon>
        <taxon>Pelobatoidea</taxon>
        <taxon>Pelobatidae</taxon>
        <taxon>Pelobates</taxon>
    </lineage>
</organism>
<evidence type="ECO:0000313" key="1">
    <source>
        <dbReference type="EMBL" id="CAH2255123.1"/>
    </source>
</evidence>
<dbReference type="AlphaFoldDB" id="A0AAD1VVG6"/>